<protein>
    <recommendedName>
        <fullName evidence="7">Rhodopsin domain-containing protein</fullName>
    </recommendedName>
</protein>
<feature type="transmembrane region" description="Helical" evidence="6">
    <location>
        <begin position="20"/>
        <end position="44"/>
    </location>
</feature>
<organism evidence="8 9">
    <name type="scientific">Hyaloscypha variabilis (strain UAMH 11265 / GT02V1 / F)</name>
    <name type="common">Meliniomyces variabilis</name>
    <dbReference type="NCBI Taxonomy" id="1149755"/>
    <lineage>
        <taxon>Eukaryota</taxon>
        <taxon>Fungi</taxon>
        <taxon>Dikarya</taxon>
        <taxon>Ascomycota</taxon>
        <taxon>Pezizomycotina</taxon>
        <taxon>Leotiomycetes</taxon>
        <taxon>Helotiales</taxon>
        <taxon>Hyaloscyphaceae</taxon>
        <taxon>Hyaloscypha</taxon>
        <taxon>Hyaloscypha variabilis</taxon>
    </lineage>
</organism>
<evidence type="ECO:0000313" key="8">
    <source>
        <dbReference type="EMBL" id="PMD33569.1"/>
    </source>
</evidence>
<dbReference type="Pfam" id="PF20684">
    <property type="entry name" value="Fung_rhodopsin"/>
    <property type="match status" value="1"/>
</dbReference>
<evidence type="ECO:0000313" key="9">
    <source>
        <dbReference type="Proteomes" id="UP000235786"/>
    </source>
</evidence>
<dbReference type="GO" id="GO:0016020">
    <property type="term" value="C:membrane"/>
    <property type="evidence" value="ECO:0007669"/>
    <property type="project" value="UniProtKB-SubCell"/>
</dbReference>
<dbReference type="InterPro" id="IPR049326">
    <property type="entry name" value="Rhodopsin_dom_fungi"/>
</dbReference>
<keyword evidence="9" id="KW-1185">Reference proteome</keyword>
<gene>
    <name evidence="8" type="ORF">L207DRAFT_638997</name>
</gene>
<comment type="similarity">
    <text evidence="5">Belongs to the SAT4 family.</text>
</comment>
<evidence type="ECO:0000259" key="7">
    <source>
        <dbReference type="Pfam" id="PF20684"/>
    </source>
</evidence>
<dbReference type="PANTHER" id="PTHR33048:SF146">
    <property type="entry name" value="INTEGRAL MEMBRANE PROTEIN"/>
    <property type="match status" value="1"/>
</dbReference>
<feature type="transmembrane region" description="Helical" evidence="6">
    <location>
        <begin position="257"/>
        <end position="282"/>
    </location>
</feature>
<feature type="transmembrane region" description="Helical" evidence="6">
    <location>
        <begin position="215"/>
        <end position="237"/>
    </location>
</feature>
<feature type="transmembrane region" description="Helical" evidence="6">
    <location>
        <begin position="51"/>
        <end position="73"/>
    </location>
</feature>
<evidence type="ECO:0000256" key="2">
    <source>
        <dbReference type="ARBA" id="ARBA00022692"/>
    </source>
</evidence>
<feature type="transmembrane region" description="Helical" evidence="6">
    <location>
        <begin position="183"/>
        <end position="203"/>
    </location>
</feature>
<comment type="subcellular location">
    <subcellularLocation>
        <location evidence="1">Membrane</location>
        <topology evidence="1">Multi-pass membrane protein</topology>
    </subcellularLocation>
</comment>
<evidence type="ECO:0000256" key="4">
    <source>
        <dbReference type="ARBA" id="ARBA00023136"/>
    </source>
</evidence>
<evidence type="ECO:0000256" key="1">
    <source>
        <dbReference type="ARBA" id="ARBA00004141"/>
    </source>
</evidence>
<evidence type="ECO:0000256" key="5">
    <source>
        <dbReference type="ARBA" id="ARBA00038359"/>
    </source>
</evidence>
<keyword evidence="2 6" id="KW-0812">Transmembrane</keyword>
<dbReference type="EMBL" id="KZ613955">
    <property type="protein sequence ID" value="PMD33569.1"/>
    <property type="molecule type" value="Genomic_DNA"/>
</dbReference>
<accession>A0A2J6R521</accession>
<dbReference type="InterPro" id="IPR052337">
    <property type="entry name" value="SAT4-like"/>
</dbReference>
<dbReference type="Proteomes" id="UP000235786">
    <property type="component" value="Unassembled WGS sequence"/>
</dbReference>
<feature type="transmembrane region" description="Helical" evidence="6">
    <location>
        <begin position="129"/>
        <end position="150"/>
    </location>
</feature>
<sequence>MDTTSPPLVDSSVGGLLLGLLWTLAGISTCILGLRLYTGAFILNHLKAPDYLMITAFACVIVQTSFLTASVHWGLGRHANFLNDDQVINALKFITLCQGWGIASASFGRISFCLYLLQFIGSWRTQKWLVYFFIGTQALFNALTAILIYVQCGTHGEALWNHSLGVQCWSPLVQRDFSFFQSAWNSFTDLFLTILPMTIVWTLKLDRIQKLGVSILLGLSFLQVSLTFFSAFIESVVKCYMIKELGPGVDITWRLGVFHIWAVSESYIVIIGASIPTLAPLWRRGKRTARDPHSYEMYGTGQSRSRTAIKGGKSQAISNVQKTVVEAGSPTPGYSSTSQEHILAPEKDEIVRTVVVDVSYV</sequence>
<evidence type="ECO:0000256" key="3">
    <source>
        <dbReference type="ARBA" id="ARBA00022989"/>
    </source>
</evidence>
<keyword evidence="4 6" id="KW-0472">Membrane</keyword>
<evidence type="ECO:0000256" key="6">
    <source>
        <dbReference type="SAM" id="Phobius"/>
    </source>
</evidence>
<keyword evidence="3 6" id="KW-1133">Transmembrane helix</keyword>
<reference evidence="8 9" key="1">
    <citation type="submission" date="2016-04" db="EMBL/GenBank/DDBJ databases">
        <title>A degradative enzymes factory behind the ericoid mycorrhizal symbiosis.</title>
        <authorList>
            <consortium name="DOE Joint Genome Institute"/>
            <person name="Martino E."/>
            <person name="Morin E."/>
            <person name="Grelet G."/>
            <person name="Kuo A."/>
            <person name="Kohler A."/>
            <person name="Daghino S."/>
            <person name="Barry K."/>
            <person name="Choi C."/>
            <person name="Cichocki N."/>
            <person name="Clum A."/>
            <person name="Copeland A."/>
            <person name="Hainaut M."/>
            <person name="Haridas S."/>
            <person name="Labutti K."/>
            <person name="Lindquist E."/>
            <person name="Lipzen A."/>
            <person name="Khouja H.-R."/>
            <person name="Murat C."/>
            <person name="Ohm R."/>
            <person name="Olson A."/>
            <person name="Spatafora J."/>
            <person name="Veneault-Fourrey C."/>
            <person name="Henrissat B."/>
            <person name="Grigoriev I."/>
            <person name="Martin F."/>
            <person name="Perotto S."/>
        </authorList>
    </citation>
    <scope>NUCLEOTIDE SEQUENCE [LARGE SCALE GENOMIC DNA]</scope>
    <source>
        <strain evidence="8 9">F</strain>
    </source>
</reference>
<dbReference type="AlphaFoldDB" id="A0A2J6R521"/>
<dbReference type="PANTHER" id="PTHR33048">
    <property type="entry name" value="PTH11-LIKE INTEGRAL MEMBRANE PROTEIN (AFU_ORTHOLOGUE AFUA_5G11245)"/>
    <property type="match status" value="1"/>
</dbReference>
<feature type="domain" description="Rhodopsin" evidence="7">
    <location>
        <begin position="34"/>
        <end position="284"/>
    </location>
</feature>
<feature type="transmembrane region" description="Helical" evidence="6">
    <location>
        <begin position="93"/>
        <end position="117"/>
    </location>
</feature>
<name>A0A2J6R521_HYAVF</name>
<proteinExistence type="inferred from homology"/>
<dbReference type="OrthoDB" id="5429740at2759"/>